<evidence type="ECO:0000313" key="2">
    <source>
        <dbReference type="Proteomes" id="UP000765509"/>
    </source>
</evidence>
<proteinExistence type="predicted"/>
<sequence>MYGLAERMIQTLEEIIRRFCAYCLELKDYYGFSHYFFTLISELILAYNTSIHASTGKNHESLEKGCNPKLSVDTLKKDLAYIHPTASSFKLMLDKLRNHGDQRMTDSFEYAKKSGIKVIKPHIQIRGLDTTFHLDL</sequence>
<dbReference type="Proteomes" id="UP000765509">
    <property type="component" value="Unassembled WGS sequence"/>
</dbReference>
<accession>A0A9Q3FRC4</accession>
<dbReference type="Gene3D" id="3.30.420.10">
    <property type="entry name" value="Ribonuclease H-like superfamily/Ribonuclease H"/>
    <property type="match status" value="1"/>
</dbReference>
<gene>
    <name evidence="1" type="ORF">O181_084621</name>
</gene>
<keyword evidence="2" id="KW-1185">Reference proteome</keyword>
<organism evidence="1 2">
    <name type="scientific">Austropuccinia psidii MF-1</name>
    <dbReference type="NCBI Taxonomy" id="1389203"/>
    <lineage>
        <taxon>Eukaryota</taxon>
        <taxon>Fungi</taxon>
        <taxon>Dikarya</taxon>
        <taxon>Basidiomycota</taxon>
        <taxon>Pucciniomycotina</taxon>
        <taxon>Pucciniomycetes</taxon>
        <taxon>Pucciniales</taxon>
        <taxon>Sphaerophragmiaceae</taxon>
        <taxon>Austropuccinia</taxon>
    </lineage>
</organism>
<dbReference type="InterPro" id="IPR036397">
    <property type="entry name" value="RNaseH_sf"/>
</dbReference>
<reference evidence="1" key="1">
    <citation type="submission" date="2021-03" db="EMBL/GenBank/DDBJ databases">
        <title>Draft genome sequence of rust myrtle Austropuccinia psidii MF-1, a brazilian biotype.</title>
        <authorList>
            <person name="Quecine M.C."/>
            <person name="Pachon D.M.R."/>
            <person name="Bonatelli M.L."/>
            <person name="Correr F.H."/>
            <person name="Franceschini L.M."/>
            <person name="Leite T.F."/>
            <person name="Margarido G.R.A."/>
            <person name="Almeida C.A."/>
            <person name="Ferrarezi J.A."/>
            <person name="Labate C.A."/>
        </authorList>
    </citation>
    <scope>NUCLEOTIDE SEQUENCE</scope>
    <source>
        <strain evidence="1">MF-1</strain>
    </source>
</reference>
<evidence type="ECO:0000313" key="1">
    <source>
        <dbReference type="EMBL" id="MBW0544906.1"/>
    </source>
</evidence>
<comment type="caution">
    <text evidence="1">The sequence shown here is derived from an EMBL/GenBank/DDBJ whole genome shotgun (WGS) entry which is preliminary data.</text>
</comment>
<name>A0A9Q3FRC4_9BASI</name>
<protein>
    <submittedName>
        <fullName evidence="1">Uncharacterized protein</fullName>
    </submittedName>
</protein>
<dbReference type="EMBL" id="AVOT02049769">
    <property type="protein sequence ID" value="MBW0544906.1"/>
    <property type="molecule type" value="Genomic_DNA"/>
</dbReference>
<dbReference type="AlphaFoldDB" id="A0A9Q3FRC4"/>
<dbReference type="GO" id="GO:0003676">
    <property type="term" value="F:nucleic acid binding"/>
    <property type="evidence" value="ECO:0007669"/>
    <property type="project" value="InterPro"/>
</dbReference>